<name>A0A151WQE7_9HYME</name>
<proteinExistence type="inferred from homology"/>
<evidence type="ECO:0000256" key="4">
    <source>
        <dbReference type="ARBA" id="ARBA00022722"/>
    </source>
</evidence>
<evidence type="ECO:0000259" key="8">
    <source>
        <dbReference type="Pfam" id="PF13359"/>
    </source>
</evidence>
<keyword evidence="5" id="KW-0479">Metal-binding</keyword>
<accession>A0A151WQE7</accession>
<dbReference type="PANTHER" id="PTHR22930">
    <property type="match status" value="1"/>
</dbReference>
<dbReference type="Proteomes" id="UP000075809">
    <property type="component" value="Unassembled WGS sequence"/>
</dbReference>
<comment type="cofactor">
    <cofactor evidence="1">
        <name>a divalent metal cation</name>
        <dbReference type="ChEBI" id="CHEBI:60240"/>
    </cofactor>
</comment>
<comment type="similarity">
    <text evidence="3">Belongs to the HARBI1 family.</text>
</comment>
<dbReference type="InterPro" id="IPR027806">
    <property type="entry name" value="HARBI1_dom"/>
</dbReference>
<keyword evidence="4" id="KW-0540">Nuclease</keyword>
<keyword evidence="6" id="KW-0378">Hydrolase</keyword>
<keyword evidence="7" id="KW-0539">Nucleus</keyword>
<keyword evidence="10" id="KW-1185">Reference proteome</keyword>
<evidence type="ECO:0000256" key="6">
    <source>
        <dbReference type="ARBA" id="ARBA00022801"/>
    </source>
</evidence>
<dbReference type="PANTHER" id="PTHR22930:SF269">
    <property type="entry name" value="NUCLEASE HARBI1-LIKE PROTEIN"/>
    <property type="match status" value="1"/>
</dbReference>
<feature type="domain" description="DDE Tnp4" evidence="8">
    <location>
        <begin position="128"/>
        <end position="282"/>
    </location>
</feature>
<gene>
    <name evidence="9" type="ORF">ALC60_10812</name>
</gene>
<organism evidence="9 10">
    <name type="scientific">Mycetomoellerius zeteki</name>
    <dbReference type="NCBI Taxonomy" id="64791"/>
    <lineage>
        <taxon>Eukaryota</taxon>
        <taxon>Metazoa</taxon>
        <taxon>Ecdysozoa</taxon>
        <taxon>Arthropoda</taxon>
        <taxon>Hexapoda</taxon>
        <taxon>Insecta</taxon>
        <taxon>Pterygota</taxon>
        <taxon>Neoptera</taxon>
        <taxon>Endopterygota</taxon>
        <taxon>Hymenoptera</taxon>
        <taxon>Apocrita</taxon>
        <taxon>Aculeata</taxon>
        <taxon>Formicoidea</taxon>
        <taxon>Formicidae</taxon>
        <taxon>Myrmicinae</taxon>
        <taxon>Mycetomoellerius</taxon>
    </lineage>
</organism>
<protein>
    <recommendedName>
        <fullName evidence="8">DDE Tnp4 domain-containing protein</fullName>
    </recommendedName>
</protein>
<sequence length="374" mass="43099">MAIAYINKFGSVQHPHLTDIAREIWKWYKERNVLFASYITSVDNVIADSEYRVLRLLTFSRFSERSDLCVVTILDHCLQRTETLHPPECNSLLISCVKPYRAVGVQSMSRWIRKGLEECGMRGDLYSAHGSKFYNHKGYFSIVLMGACDADYKFTWVDIGQYGSVSDGGVWNNIDFVQDLEAEEVDLPLPSPLPGEDIPFSYVFVADEAFPLKKYIMRPYPKKNDRMSDDERIFNYRLSRARRVIENTFGILAAKWQILNSCINCSPKHAEQIAKALVCLHNFLITSSSEYCPPWFTDTERSNGETETEAWRREINQTLFSNLSRIGANRASQIANEIRNYLKEYFVSEIGQQQAMLPWQNERALHGHFINVPG</sequence>
<evidence type="ECO:0000256" key="2">
    <source>
        <dbReference type="ARBA" id="ARBA00004123"/>
    </source>
</evidence>
<dbReference type="EMBL" id="KQ982829">
    <property type="protein sequence ID" value="KYQ50119.1"/>
    <property type="molecule type" value="Genomic_DNA"/>
</dbReference>
<dbReference type="GO" id="GO:0005634">
    <property type="term" value="C:nucleus"/>
    <property type="evidence" value="ECO:0007669"/>
    <property type="project" value="UniProtKB-SubCell"/>
</dbReference>
<evidence type="ECO:0000256" key="7">
    <source>
        <dbReference type="ARBA" id="ARBA00023242"/>
    </source>
</evidence>
<dbReference type="GO" id="GO:0016787">
    <property type="term" value="F:hydrolase activity"/>
    <property type="evidence" value="ECO:0007669"/>
    <property type="project" value="UniProtKB-KW"/>
</dbReference>
<evidence type="ECO:0000256" key="1">
    <source>
        <dbReference type="ARBA" id="ARBA00001968"/>
    </source>
</evidence>
<evidence type="ECO:0000256" key="3">
    <source>
        <dbReference type="ARBA" id="ARBA00006958"/>
    </source>
</evidence>
<evidence type="ECO:0000256" key="5">
    <source>
        <dbReference type="ARBA" id="ARBA00022723"/>
    </source>
</evidence>
<dbReference type="Pfam" id="PF13359">
    <property type="entry name" value="DDE_Tnp_4"/>
    <property type="match status" value="1"/>
</dbReference>
<dbReference type="CDD" id="cd09275">
    <property type="entry name" value="RNase_HI_RT_DIRS1"/>
    <property type="match status" value="1"/>
</dbReference>
<reference evidence="9 10" key="1">
    <citation type="submission" date="2015-09" db="EMBL/GenBank/DDBJ databases">
        <title>Trachymyrmex zeteki WGS genome.</title>
        <authorList>
            <person name="Nygaard S."/>
            <person name="Hu H."/>
            <person name="Boomsma J."/>
            <person name="Zhang G."/>
        </authorList>
    </citation>
    <scope>NUCLEOTIDE SEQUENCE [LARGE SCALE GENOMIC DNA]</scope>
    <source>
        <strain evidence="9">Tzet28-1</strain>
        <tissue evidence="9">Whole body</tissue>
    </source>
</reference>
<comment type="subcellular location">
    <subcellularLocation>
        <location evidence="2">Nucleus</location>
    </subcellularLocation>
</comment>
<dbReference type="AlphaFoldDB" id="A0A151WQE7"/>
<dbReference type="STRING" id="64791.A0A151WQE7"/>
<dbReference type="InterPro" id="IPR045249">
    <property type="entry name" value="HARBI1-like"/>
</dbReference>
<evidence type="ECO:0000313" key="9">
    <source>
        <dbReference type="EMBL" id="KYQ50119.1"/>
    </source>
</evidence>
<dbReference type="GO" id="GO:0046872">
    <property type="term" value="F:metal ion binding"/>
    <property type="evidence" value="ECO:0007669"/>
    <property type="project" value="UniProtKB-KW"/>
</dbReference>
<evidence type="ECO:0000313" key="10">
    <source>
        <dbReference type="Proteomes" id="UP000075809"/>
    </source>
</evidence>
<dbReference type="GO" id="GO:0004518">
    <property type="term" value="F:nuclease activity"/>
    <property type="evidence" value="ECO:0007669"/>
    <property type="project" value="UniProtKB-KW"/>
</dbReference>